<dbReference type="EMBL" id="JACSCY010000004">
    <property type="protein sequence ID" value="MBC6610784.1"/>
    <property type="molecule type" value="Genomic_DNA"/>
</dbReference>
<dbReference type="Proteomes" id="UP000622017">
    <property type="component" value="Unassembled WGS sequence"/>
</dbReference>
<comment type="caution">
    <text evidence="4">The sequence shown here is derived from an EMBL/GenBank/DDBJ whole genome shotgun (WGS) entry which is preliminary data.</text>
</comment>
<evidence type="ECO:0000313" key="4">
    <source>
        <dbReference type="EMBL" id="MBC6610784.1"/>
    </source>
</evidence>
<keyword evidence="1" id="KW-1133">Transmembrane helix</keyword>
<feature type="signal peptide" evidence="2">
    <location>
        <begin position="1"/>
        <end position="28"/>
    </location>
</feature>
<sequence>MFRGCRGAGLMVLVLLLFLTALPLTSTAAPDDAPAVTLPAYPRPAPTLRQPAPGRLARFREQRAFQYVQPEPKRTTAWDLFWWRLMQWIRALFDSKGYQNQGRYVVYGLFGLAFLYLLLRVLQLDLTVVLGRKARTVALPYDALLEDIHGLNFVELLAEAEAQANYRLAVRLGYLQSLHALSERHLIDWQPDKTNHHYLLELTNTPWQAPFADLTRQFEYVWYGEQPLTARLYEQLRATRQEFLGTLTQRAA</sequence>
<accession>A0ABR7MIV4</accession>
<keyword evidence="1" id="KW-0812">Transmembrane</keyword>
<keyword evidence="5" id="KW-1185">Reference proteome</keyword>
<reference evidence="4 5" key="1">
    <citation type="submission" date="2020-08" db="EMBL/GenBank/DDBJ databases">
        <title>Hymenobacter sp.</title>
        <authorList>
            <person name="Kim M.K."/>
        </authorList>
    </citation>
    <scope>NUCLEOTIDE SEQUENCE [LARGE SCALE GENOMIC DNA]</scope>
    <source>
        <strain evidence="4 5">BT507</strain>
    </source>
</reference>
<proteinExistence type="predicted"/>
<gene>
    <name evidence="4" type="ORF">H8B15_07605</name>
</gene>
<protein>
    <submittedName>
        <fullName evidence="4">DUF4129 domain-containing protein</fullName>
    </submittedName>
</protein>
<dbReference type="RefSeq" id="WP_187319064.1">
    <property type="nucleotide sequence ID" value="NZ_JACSCY010000004.1"/>
</dbReference>
<evidence type="ECO:0000259" key="3">
    <source>
        <dbReference type="Pfam" id="PF13559"/>
    </source>
</evidence>
<keyword evidence="2" id="KW-0732">Signal</keyword>
<feature type="transmembrane region" description="Helical" evidence="1">
    <location>
        <begin position="104"/>
        <end position="122"/>
    </location>
</feature>
<keyword evidence="1" id="KW-0472">Membrane</keyword>
<dbReference type="InterPro" id="IPR025403">
    <property type="entry name" value="TgpA-like_C"/>
</dbReference>
<name>A0ABR7MIV4_9BACT</name>
<dbReference type="Pfam" id="PF13559">
    <property type="entry name" value="DUF4129"/>
    <property type="match status" value="1"/>
</dbReference>
<feature type="domain" description="Protein-glutamine gamma-glutamyltransferase-like C-terminal" evidence="3">
    <location>
        <begin position="174"/>
        <end position="238"/>
    </location>
</feature>
<evidence type="ECO:0000256" key="2">
    <source>
        <dbReference type="SAM" id="SignalP"/>
    </source>
</evidence>
<organism evidence="4 5">
    <name type="scientific">Hymenobacter citatus</name>
    <dbReference type="NCBI Taxonomy" id="2763506"/>
    <lineage>
        <taxon>Bacteria</taxon>
        <taxon>Pseudomonadati</taxon>
        <taxon>Bacteroidota</taxon>
        <taxon>Cytophagia</taxon>
        <taxon>Cytophagales</taxon>
        <taxon>Hymenobacteraceae</taxon>
        <taxon>Hymenobacter</taxon>
    </lineage>
</organism>
<evidence type="ECO:0000313" key="5">
    <source>
        <dbReference type="Proteomes" id="UP000622017"/>
    </source>
</evidence>
<feature type="chain" id="PRO_5045635845" evidence="2">
    <location>
        <begin position="29"/>
        <end position="252"/>
    </location>
</feature>
<evidence type="ECO:0000256" key="1">
    <source>
        <dbReference type="SAM" id="Phobius"/>
    </source>
</evidence>